<organism evidence="1 2">
    <name type="scientific">Clostridium perfringens</name>
    <dbReference type="NCBI Taxonomy" id="1502"/>
    <lineage>
        <taxon>Bacteria</taxon>
        <taxon>Bacillati</taxon>
        <taxon>Bacillota</taxon>
        <taxon>Clostridia</taxon>
        <taxon>Eubacteriales</taxon>
        <taxon>Clostridiaceae</taxon>
        <taxon>Clostridium</taxon>
    </lineage>
</organism>
<accession>A0AAW9ITJ6</accession>
<dbReference type="Proteomes" id="UP001289066">
    <property type="component" value="Unassembled WGS sequence"/>
</dbReference>
<gene>
    <name evidence="1" type="ORF">GNF81_02215</name>
</gene>
<proteinExistence type="predicted"/>
<name>A0AAW9ITJ6_CLOPF</name>
<sequence length="132" mass="15419">MNYSTQKLSDLLNEIGEISANYKPYKVEDLDLFYKTYQSFSFNQNNDFLNLGLNVIREKSTNYMKAIELHEQTSLNHYVILIDLLTPTLERFEVIDNGTNLKSLGTLSLEELLQYLSTSINLFKFNLENYNN</sequence>
<evidence type="ECO:0000313" key="2">
    <source>
        <dbReference type="Proteomes" id="UP001289066"/>
    </source>
</evidence>
<dbReference type="RefSeq" id="WP_198603741.1">
    <property type="nucleotide sequence ID" value="NZ_JACOHV010000002.1"/>
</dbReference>
<dbReference type="AlphaFoldDB" id="A0AAW9ITJ6"/>
<dbReference type="EMBL" id="WNVG01000003">
    <property type="protein sequence ID" value="MDZ5031626.1"/>
    <property type="molecule type" value="Genomic_DNA"/>
</dbReference>
<comment type="caution">
    <text evidence="1">The sequence shown here is derived from an EMBL/GenBank/DDBJ whole genome shotgun (WGS) entry which is preliminary data.</text>
</comment>
<protein>
    <submittedName>
        <fullName evidence="1">Uncharacterized protein</fullName>
    </submittedName>
</protein>
<evidence type="ECO:0000313" key="1">
    <source>
        <dbReference type="EMBL" id="MDZ5031626.1"/>
    </source>
</evidence>
<reference evidence="1" key="1">
    <citation type="submission" date="2019-11" db="EMBL/GenBank/DDBJ databases">
        <title>Characterization of Clostridium perfringens isolates from swine manure treated agricultural soils.</title>
        <authorList>
            <person name="Wushke S.T."/>
        </authorList>
    </citation>
    <scope>NUCLEOTIDE SEQUENCE</scope>
    <source>
        <strain evidence="1">X15</strain>
    </source>
</reference>